<dbReference type="InterPro" id="IPR036779">
    <property type="entry name" value="LysM_dom_sf"/>
</dbReference>
<evidence type="ECO:0000256" key="1">
    <source>
        <dbReference type="ARBA" id="ARBA00022729"/>
    </source>
</evidence>
<comment type="caution">
    <text evidence="4">The sequence shown here is derived from an EMBL/GenBank/DDBJ whole genome shotgun (WGS) entry which is preliminary data.</text>
</comment>
<dbReference type="PANTHER" id="PTHR21666:SF270">
    <property type="entry name" value="MUREIN HYDROLASE ACTIVATOR ENVC"/>
    <property type="match status" value="1"/>
</dbReference>
<dbReference type="Pfam" id="PF01551">
    <property type="entry name" value="Peptidase_M23"/>
    <property type="match status" value="1"/>
</dbReference>
<evidence type="ECO:0000259" key="2">
    <source>
        <dbReference type="PROSITE" id="PS51109"/>
    </source>
</evidence>
<dbReference type="InterPro" id="IPR050570">
    <property type="entry name" value="Cell_wall_metabolism_enzyme"/>
</dbReference>
<organism evidence="4 5">
    <name type="scientific">Aquibacillus salsiterrae</name>
    <dbReference type="NCBI Taxonomy" id="2950439"/>
    <lineage>
        <taxon>Bacteria</taxon>
        <taxon>Bacillati</taxon>
        <taxon>Bacillota</taxon>
        <taxon>Bacilli</taxon>
        <taxon>Bacillales</taxon>
        <taxon>Bacillaceae</taxon>
        <taxon>Aquibacillus</taxon>
    </lineage>
</organism>
<dbReference type="Gene3D" id="2.20.230.10">
    <property type="entry name" value="Resuscitation-promoting factor rpfb"/>
    <property type="match status" value="1"/>
</dbReference>
<dbReference type="SMART" id="SM01208">
    <property type="entry name" value="G5"/>
    <property type="match status" value="1"/>
</dbReference>
<dbReference type="InterPro" id="IPR016047">
    <property type="entry name" value="M23ase_b-sheet_dom"/>
</dbReference>
<dbReference type="CDD" id="cd00118">
    <property type="entry name" value="LysM"/>
    <property type="match status" value="1"/>
</dbReference>
<dbReference type="InterPro" id="IPR018392">
    <property type="entry name" value="LysM"/>
</dbReference>
<dbReference type="Proteomes" id="UP001145069">
    <property type="component" value="Unassembled WGS sequence"/>
</dbReference>
<dbReference type="InterPro" id="IPR011098">
    <property type="entry name" value="G5_dom"/>
</dbReference>
<dbReference type="Pfam" id="PF01476">
    <property type="entry name" value="LysM"/>
    <property type="match status" value="1"/>
</dbReference>
<dbReference type="PANTHER" id="PTHR21666">
    <property type="entry name" value="PEPTIDASE-RELATED"/>
    <property type="match status" value="1"/>
</dbReference>
<keyword evidence="1" id="KW-0732">Signal</keyword>
<dbReference type="Pfam" id="PF07501">
    <property type="entry name" value="G5"/>
    <property type="match status" value="1"/>
</dbReference>
<reference evidence="4" key="1">
    <citation type="submission" date="2022-06" db="EMBL/GenBank/DDBJ databases">
        <title>Aquibacillus sp. a new bacterium isolated from soil saline samples.</title>
        <authorList>
            <person name="Galisteo C."/>
            <person name="De La Haba R."/>
            <person name="Sanchez-Porro C."/>
            <person name="Ventosa A."/>
        </authorList>
    </citation>
    <scope>NUCLEOTIDE SEQUENCE</scope>
    <source>
        <strain evidence="4">3ASR75-54</strain>
    </source>
</reference>
<feature type="domain" description="G5" evidence="2">
    <location>
        <begin position="279"/>
        <end position="359"/>
    </location>
</feature>
<dbReference type="CDD" id="cd12797">
    <property type="entry name" value="M23_peptidase"/>
    <property type="match status" value="1"/>
</dbReference>
<protein>
    <submittedName>
        <fullName evidence="4">M23 family metallopeptidase</fullName>
    </submittedName>
</protein>
<keyword evidence="5" id="KW-1185">Reference proteome</keyword>
<dbReference type="PROSITE" id="PS51109">
    <property type="entry name" value="G5"/>
    <property type="match status" value="1"/>
</dbReference>
<gene>
    <name evidence="4" type="ORF">NC799_16565</name>
</gene>
<name>A0A9X4AGB1_9BACI</name>
<evidence type="ECO:0000313" key="4">
    <source>
        <dbReference type="EMBL" id="MDC3418494.1"/>
    </source>
</evidence>
<dbReference type="SUPFAM" id="SSF51261">
    <property type="entry name" value="Duplicated hybrid motif"/>
    <property type="match status" value="1"/>
</dbReference>
<dbReference type="Gene3D" id="3.10.350.10">
    <property type="entry name" value="LysM domain"/>
    <property type="match status" value="1"/>
</dbReference>
<accession>A0A9X4AGB1</accession>
<dbReference type="PROSITE" id="PS51782">
    <property type="entry name" value="LYSM"/>
    <property type="match status" value="1"/>
</dbReference>
<sequence length="486" mass="53787">MWKNKKDFGLTKQVDLTKNNLNFIKKTAISTVLGIGVTYSVVYANDFQVATVYHVYVDGEHVGTVDDKSVVETYVNNQIKAEGKEYDDYQFSIDEEITYVSERVFQPKTENDSVIKQLEDELSVKVNAIEVKIGDEVLGYFKDMTTAKEMLDAYKANYVDLNIVKQLESYNPSVRQATGNLSVGSSKIVDVSFSEKVSLSEQKVLPNQIFSEDKALRLLEKGTLEDKIYAVKEGDVLGKIAATYNLTLADILELNPSLSEDSVLQIGQEINVTDYEPLVDVIVMKESLEEEEIDYETKVEESDEMYRGDTKVKQKGREGLKKVSYSTKLVNGKVSSKEALKETIIQEPVTKIVVKGTKIIPSRGTGEFTWPTVGGTITSQMGLRWGAVHKGLDIAGVSDRTIKAADNGVVEFAGWDGGYGNKVVIDHRNGYKTIYAHMSALSVGKGDTVPKGTRIGTMGTTGDSTGVHLHFEVYKNGARVNPLELF</sequence>
<dbReference type="Gene3D" id="2.70.70.10">
    <property type="entry name" value="Glucose Permease (Domain IIA)"/>
    <property type="match status" value="1"/>
</dbReference>
<evidence type="ECO:0000259" key="3">
    <source>
        <dbReference type="PROSITE" id="PS51782"/>
    </source>
</evidence>
<dbReference type="AlphaFoldDB" id="A0A9X4AGB1"/>
<dbReference type="InterPro" id="IPR011055">
    <property type="entry name" value="Dup_hybrid_motif"/>
</dbReference>
<dbReference type="SMART" id="SM00257">
    <property type="entry name" value="LysM"/>
    <property type="match status" value="1"/>
</dbReference>
<dbReference type="RefSeq" id="WP_272447561.1">
    <property type="nucleotide sequence ID" value="NZ_JAMQKC010000029.1"/>
</dbReference>
<evidence type="ECO:0000313" key="5">
    <source>
        <dbReference type="Proteomes" id="UP001145069"/>
    </source>
</evidence>
<feature type="domain" description="LysM" evidence="3">
    <location>
        <begin position="227"/>
        <end position="272"/>
    </location>
</feature>
<dbReference type="SUPFAM" id="SSF54106">
    <property type="entry name" value="LysM domain"/>
    <property type="match status" value="1"/>
</dbReference>
<proteinExistence type="predicted"/>
<dbReference type="EMBL" id="JAMQKC010000029">
    <property type="protein sequence ID" value="MDC3418494.1"/>
    <property type="molecule type" value="Genomic_DNA"/>
</dbReference>
<dbReference type="GO" id="GO:0004222">
    <property type="term" value="F:metalloendopeptidase activity"/>
    <property type="evidence" value="ECO:0007669"/>
    <property type="project" value="TreeGrafter"/>
</dbReference>